<dbReference type="InterPro" id="IPR006944">
    <property type="entry name" value="Phage/GTA_portal"/>
</dbReference>
<evidence type="ECO:0008006" key="2">
    <source>
        <dbReference type="Google" id="ProtNLM"/>
    </source>
</evidence>
<reference evidence="1" key="1">
    <citation type="submission" date="2019-08" db="EMBL/GenBank/DDBJ databases">
        <authorList>
            <person name="Kucharzyk K."/>
            <person name="Murdoch R.W."/>
            <person name="Higgins S."/>
            <person name="Loffler F."/>
        </authorList>
    </citation>
    <scope>NUCLEOTIDE SEQUENCE</scope>
</reference>
<comment type="caution">
    <text evidence="1">The sequence shown here is derived from an EMBL/GenBank/DDBJ whole genome shotgun (WGS) entry which is preliminary data.</text>
</comment>
<evidence type="ECO:0000313" key="1">
    <source>
        <dbReference type="EMBL" id="MPM50797.1"/>
    </source>
</evidence>
<organism evidence="1">
    <name type="scientific">bioreactor metagenome</name>
    <dbReference type="NCBI Taxonomy" id="1076179"/>
    <lineage>
        <taxon>unclassified sequences</taxon>
        <taxon>metagenomes</taxon>
        <taxon>ecological metagenomes</taxon>
    </lineage>
</organism>
<dbReference type="EMBL" id="VSSQ01013131">
    <property type="protein sequence ID" value="MPM50797.1"/>
    <property type="molecule type" value="Genomic_DNA"/>
</dbReference>
<sequence>MGILNYLKNVLPGKREMYYAWLTNSQSIFTSFGQDIYLSDFVNNAIDRVASEISKIEIKSIVQYDDVLQVQNDDITRLFRFKPNPLQTTSDFLSNVEWLRRKNRNAFIYPQYVTITLPDGRTFRRYTAFYPLNPTAVYIGINDAGATWEIKLDFEDGTSYILPYADLIHLKWRRGKNTVIGGGDDYGMINDKDLLSTVTALDKTIQGLPKSIEASLQVKGVYHAKTLADSEKLGKMRDDFENHITVSKSGMIATDLGGEFTPVNINAPEISDTAMKFLKGVISERYGISSSILSGDYDGDQHSAFYQTAIEDFIIQLEQAMTACVFTEREQDVGHRVKGYYSKVNYMSTKDKMELAAIAKETGIMTLNQVNEMFGIEPFEKGNRRLQSLNYMNIDEVDAYQKSKANVKEGNEDGKKE</sequence>
<protein>
    <recommendedName>
        <fullName evidence="2">Phage portal protein</fullName>
    </recommendedName>
</protein>
<proteinExistence type="predicted"/>
<dbReference type="Pfam" id="PF04860">
    <property type="entry name" value="Phage_portal"/>
    <property type="match status" value="1"/>
</dbReference>
<name>A0A645ACQ1_9ZZZZ</name>
<dbReference type="AlphaFoldDB" id="A0A645ACQ1"/>
<accession>A0A645ACQ1</accession>
<gene>
    <name evidence="1" type="ORF">SDC9_97540</name>
</gene>